<dbReference type="Pfam" id="PF06159">
    <property type="entry name" value="TRAPPC13_N"/>
    <property type="match status" value="1"/>
</dbReference>
<comment type="caution">
    <text evidence="3">The sequence shown here is derived from an EMBL/GenBank/DDBJ whole genome shotgun (WGS) entry which is preliminary data.</text>
</comment>
<dbReference type="EMBL" id="JALJOQ010000297">
    <property type="protein sequence ID" value="KAK9785606.1"/>
    <property type="molecule type" value="Genomic_DNA"/>
</dbReference>
<proteinExistence type="predicted"/>
<sequence>MLKLPQSFGVIYLGEAFCTYISVSNTSSEPVTNIVIKAELQTDRQKVTLKDGTKTPLPSLGPGEREDFIVSHDVKEVGPHTLVCSTSYTAPDGEQKYVPQYFKFASHNPFSVRTKSRTVAAETGAPQVLMEACVENATKGTLFLEYVRFDAGTGLSATRVAPPTAVGQSAGRHRSPAGAAVSSYVAGLQLLDPGGAVNTLYRVQRLGPGTAEHAAAQVTIVGGNSTALGRLEIKWRGMLGDMGRLQTQQITAPVLLAKDVELVMTAVEKEVQAEVPFNITLAVRRSNDASSTVNSGQYTVVCGPSSAPGETLAEGAAREQRDGQGNVVVLSQTPDVVDLSEAAEASVQVTLLPLRTGVQHLPLLRLQDVQRHVTFDAVESTVMVHPCAS</sequence>
<evidence type="ECO:0000313" key="4">
    <source>
        <dbReference type="Proteomes" id="UP001465755"/>
    </source>
</evidence>
<protein>
    <recommendedName>
        <fullName evidence="5">Trafficking protein particle complex subunit 13</fullName>
    </recommendedName>
</protein>
<feature type="domain" description="Trafficking protein particle complex subunit 13 N-terminal" evidence="1">
    <location>
        <begin position="1"/>
        <end position="105"/>
    </location>
</feature>
<evidence type="ECO:0000259" key="2">
    <source>
        <dbReference type="Pfam" id="PF23647"/>
    </source>
</evidence>
<name>A0AAW1NLV3_9CHLO</name>
<dbReference type="InterPro" id="IPR055429">
    <property type="entry name" value="TRAPPC13_M"/>
</dbReference>
<feature type="domain" description="Trafficking protein particle complex subunit 13 middle" evidence="2">
    <location>
        <begin position="111"/>
        <end position="250"/>
    </location>
</feature>
<reference evidence="3 4" key="1">
    <citation type="journal article" date="2024" name="Nat. Commun.">
        <title>Phylogenomics reveals the evolutionary origins of lichenization in chlorophyte algae.</title>
        <authorList>
            <person name="Puginier C."/>
            <person name="Libourel C."/>
            <person name="Otte J."/>
            <person name="Skaloud P."/>
            <person name="Haon M."/>
            <person name="Grisel S."/>
            <person name="Petersen M."/>
            <person name="Berrin J.G."/>
            <person name="Delaux P.M."/>
            <person name="Dal Grande F."/>
            <person name="Keller J."/>
        </authorList>
    </citation>
    <scope>NUCLEOTIDE SEQUENCE [LARGE SCALE GENOMIC DNA]</scope>
    <source>
        <strain evidence="3 4">SAG 2036</strain>
    </source>
</reference>
<dbReference type="PANTHER" id="PTHR13134">
    <property type="entry name" value="TRAFFICKING PROTEIN PARTICLE COMPLEX SUBUNIT 13"/>
    <property type="match status" value="1"/>
</dbReference>
<dbReference type="Pfam" id="PF23647">
    <property type="entry name" value="TRAPPC13_M"/>
    <property type="match status" value="1"/>
</dbReference>
<dbReference type="Proteomes" id="UP001465755">
    <property type="component" value="Unassembled WGS sequence"/>
</dbReference>
<dbReference type="GO" id="GO:1990072">
    <property type="term" value="C:TRAPPIII protein complex"/>
    <property type="evidence" value="ECO:0007669"/>
    <property type="project" value="TreeGrafter"/>
</dbReference>
<evidence type="ECO:0000313" key="3">
    <source>
        <dbReference type="EMBL" id="KAK9785606.1"/>
    </source>
</evidence>
<dbReference type="InterPro" id="IPR010378">
    <property type="entry name" value="TRAPPC13"/>
</dbReference>
<evidence type="ECO:0008006" key="5">
    <source>
        <dbReference type="Google" id="ProtNLM"/>
    </source>
</evidence>
<keyword evidence="4" id="KW-1185">Reference proteome</keyword>
<organism evidence="3 4">
    <name type="scientific">Symbiochloris irregularis</name>
    <dbReference type="NCBI Taxonomy" id="706552"/>
    <lineage>
        <taxon>Eukaryota</taxon>
        <taxon>Viridiplantae</taxon>
        <taxon>Chlorophyta</taxon>
        <taxon>core chlorophytes</taxon>
        <taxon>Trebouxiophyceae</taxon>
        <taxon>Trebouxiales</taxon>
        <taxon>Trebouxiaceae</taxon>
        <taxon>Symbiochloris</taxon>
    </lineage>
</organism>
<accession>A0AAW1NLV3</accession>
<dbReference type="PANTHER" id="PTHR13134:SF3">
    <property type="entry name" value="TRAFFICKING PROTEIN PARTICLE COMPLEX SUBUNIT 13"/>
    <property type="match status" value="1"/>
</dbReference>
<evidence type="ECO:0000259" key="1">
    <source>
        <dbReference type="Pfam" id="PF06159"/>
    </source>
</evidence>
<dbReference type="AlphaFoldDB" id="A0AAW1NLV3"/>
<gene>
    <name evidence="3" type="ORF">WJX73_006078</name>
</gene>
<dbReference type="InterPro" id="IPR055427">
    <property type="entry name" value="TRAPPC13_N"/>
</dbReference>